<feature type="compositionally biased region" description="Low complexity" evidence="1">
    <location>
        <begin position="168"/>
        <end position="182"/>
    </location>
</feature>
<dbReference type="EMBL" id="AM746676">
    <property type="protein sequence ID" value="CAN96892.1"/>
    <property type="molecule type" value="Genomic_DNA"/>
</dbReference>
<accession>A9GT30</accession>
<reference evidence="2 3" key="1">
    <citation type="journal article" date="2007" name="Nat. Biotechnol.">
        <title>Complete genome sequence of the myxobacterium Sorangium cellulosum.</title>
        <authorList>
            <person name="Schneiker S."/>
            <person name="Perlova O."/>
            <person name="Kaiser O."/>
            <person name="Gerth K."/>
            <person name="Alici A."/>
            <person name="Altmeyer M.O."/>
            <person name="Bartels D."/>
            <person name="Bekel T."/>
            <person name="Beyer S."/>
            <person name="Bode E."/>
            <person name="Bode H.B."/>
            <person name="Bolten C.J."/>
            <person name="Choudhuri J.V."/>
            <person name="Doss S."/>
            <person name="Elnakady Y.A."/>
            <person name="Frank B."/>
            <person name="Gaigalat L."/>
            <person name="Goesmann A."/>
            <person name="Groeger C."/>
            <person name="Gross F."/>
            <person name="Jelsbak L."/>
            <person name="Jelsbak L."/>
            <person name="Kalinowski J."/>
            <person name="Kegler C."/>
            <person name="Knauber T."/>
            <person name="Konietzny S."/>
            <person name="Kopp M."/>
            <person name="Krause L."/>
            <person name="Krug D."/>
            <person name="Linke B."/>
            <person name="Mahmud T."/>
            <person name="Martinez-Arias R."/>
            <person name="McHardy A.C."/>
            <person name="Merai M."/>
            <person name="Meyer F."/>
            <person name="Mormann S."/>
            <person name="Munoz-Dorado J."/>
            <person name="Perez J."/>
            <person name="Pradella S."/>
            <person name="Rachid S."/>
            <person name="Raddatz G."/>
            <person name="Rosenau F."/>
            <person name="Rueckert C."/>
            <person name="Sasse F."/>
            <person name="Scharfe M."/>
            <person name="Schuster S.C."/>
            <person name="Suen G."/>
            <person name="Treuner-Lange A."/>
            <person name="Velicer G.J."/>
            <person name="Vorholter F.-J."/>
            <person name="Weissman K.J."/>
            <person name="Welch R.D."/>
            <person name="Wenzel S.C."/>
            <person name="Whitworth D.E."/>
            <person name="Wilhelm S."/>
            <person name="Wittmann C."/>
            <person name="Bloecker H."/>
            <person name="Puehler A."/>
            <person name="Mueller R."/>
        </authorList>
    </citation>
    <scope>NUCLEOTIDE SEQUENCE [LARGE SCALE GENOMIC DNA]</scope>
    <source>
        <strain evidence="3">So ce56</strain>
    </source>
</reference>
<name>A9GT30_SORC5</name>
<gene>
    <name evidence="2" type="ordered locus">sce6723</name>
</gene>
<evidence type="ECO:0000256" key="1">
    <source>
        <dbReference type="SAM" id="MobiDB-lite"/>
    </source>
</evidence>
<dbReference type="HOGENOM" id="CLU_1401649_0_0_7"/>
<feature type="compositionally biased region" description="Basic residues" evidence="1">
    <location>
        <begin position="149"/>
        <end position="162"/>
    </location>
</feature>
<dbReference type="KEGG" id="scl:sce6723"/>
<dbReference type="AlphaFoldDB" id="A9GT30"/>
<proteinExistence type="predicted"/>
<feature type="region of interest" description="Disordered" evidence="1">
    <location>
        <begin position="149"/>
        <end position="194"/>
    </location>
</feature>
<dbReference type="Proteomes" id="UP000002139">
    <property type="component" value="Chromosome"/>
</dbReference>
<protein>
    <submittedName>
        <fullName evidence="2">Uncharacterized protein</fullName>
    </submittedName>
</protein>
<sequence>MVPCMALTTGSGRCPARYRPRRWLCCLRARPRPWAHPSNTSTDVMESRSGAVMNPINALRLYLMSRMRNKEGVAGGLKRLGVDRAAFDVVVVTCPRSDVLQGTEGPSKPRPEARPLWKQYGGEGGAARLRRLQVMAGWRSPSFDLIQARRAHPLPRRARRSSAGHFTRGSSLRSWPRRPSSGCSRPAAEGGRTA</sequence>
<evidence type="ECO:0000313" key="2">
    <source>
        <dbReference type="EMBL" id="CAN96892.1"/>
    </source>
</evidence>
<keyword evidence="3" id="KW-1185">Reference proteome</keyword>
<feature type="region of interest" description="Disordered" evidence="1">
    <location>
        <begin position="100"/>
        <end position="120"/>
    </location>
</feature>
<evidence type="ECO:0000313" key="3">
    <source>
        <dbReference type="Proteomes" id="UP000002139"/>
    </source>
</evidence>
<organism evidence="2 3">
    <name type="scientific">Sorangium cellulosum (strain So ce56)</name>
    <name type="common">Polyangium cellulosum (strain So ce56)</name>
    <dbReference type="NCBI Taxonomy" id="448385"/>
    <lineage>
        <taxon>Bacteria</taxon>
        <taxon>Pseudomonadati</taxon>
        <taxon>Myxococcota</taxon>
        <taxon>Polyangia</taxon>
        <taxon>Polyangiales</taxon>
        <taxon>Polyangiaceae</taxon>
        <taxon>Sorangium</taxon>
    </lineage>
</organism>